<protein>
    <submittedName>
        <fullName evidence="2">CpaD family pilus assembly protein</fullName>
    </submittedName>
</protein>
<keyword evidence="1" id="KW-0732">Signal</keyword>
<dbReference type="InterPro" id="IPR013361">
    <property type="entry name" value="Pilus_CpaD"/>
</dbReference>
<organism evidence="2 3">
    <name type="scientific">Rhizobium helianthi</name>
    <dbReference type="NCBI Taxonomy" id="1132695"/>
    <lineage>
        <taxon>Bacteria</taxon>
        <taxon>Pseudomonadati</taxon>
        <taxon>Pseudomonadota</taxon>
        <taxon>Alphaproteobacteria</taxon>
        <taxon>Hyphomicrobiales</taxon>
        <taxon>Rhizobiaceae</taxon>
        <taxon>Rhizobium/Agrobacterium group</taxon>
        <taxon>Rhizobium</taxon>
    </lineage>
</organism>
<evidence type="ECO:0000256" key="1">
    <source>
        <dbReference type="SAM" id="SignalP"/>
    </source>
</evidence>
<dbReference type="PROSITE" id="PS51257">
    <property type="entry name" value="PROKAR_LIPOPROTEIN"/>
    <property type="match status" value="1"/>
</dbReference>
<dbReference type="Proteomes" id="UP001597322">
    <property type="component" value="Unassembled WGS sequence"/>
</dbReference>
<dbReference type="NCBIfam" id="TIGR02522">
    <property type="entry name" value="pilus_cpaD"/>
    <property type="match status" value="1"/>
</dbReference>
<gene>
    <name evidence="2" type="ORF">ACFSE1_03995</name>
</gene>
<sequence>MIRTPYASALLLLSAALLSSCGNSQLAANAPLDYRQRHPIVLTDAETTLDIPVGANDSRLTIGMRDTIKGFAQNFRNSSAGFMQIQLPQGSVNAAAAAQLAGDIRKTLQSAGIRGQRIIMTKYAAGGPGDAAPIRLAFVATKAVAGPCGEWPEDLSDNTFGNRNWYNFGCASQSNLAAQIDNPTDLLGPRAQTPIDAAQRANVINTYRTNATSGR</sequence>
<evidence type="ECO:0000313" key="2">
    <source>
        <dbReference type="EMBL" id="MFD1744615.1"/>
    </source>
</evidence>
<keyword evidence="3" id="KW-1185">Reference proteome</keyword>
<dbReference type="InterPro" id="IPR019027">
    <property type="entry name" value="Pilus_biogenesis_CpaD-related"/>
</dbReference>
<dbReference type="RefSeq" id="WP_377396833.1">
    <property type="nucleotide sequence ID" value="NZ_JBHUEQ010000004.1"/>
</dbReference>
<accession>A0ABW4M230</accession>
<dbReference type="EMBL" id="JBHUEQ010000004">
    <property type="protein sequence ID" value="MFD1744615.1"/>
    <property type="molecule type" value="Genomic_DNA"/>
</dbReference>
<feature type="chain" id="PRO_5046873153" evidence="1">
    <location>
        <begin position="28"/>
        <end position="215"/>
    </location>
</feature>
<reference evidence="3" key="1">
    <citation type="journal article" date="2019" name="Int. J. Syst. Evol. Microbiol.">
        <title>The Global Catalogue of Microorganisms (GCM) 10K type strain sequencing project: providing services to taxonomists for standard genome sequencing and annotation.</title>
        <authorList>
            <consortium name="The Broad Institute Genomics Platform"/>
            <consortium name="The Broad Institute Genome Sequencing Center for Infectious Disease"/>
            <person name="Wu L."/>
            <person name="Ma J."/>
        </authorList>
    </citation>
    <scope>NUCLEOTIDE SEQUENCE [LARGE SCALE GENOMIC DNA]</scope>
    <source>
        <strain evidence="3">CG52</strain>
    </source>
</reference>
<evidence type="ECO:0000313" key="3">
    <source>
        <dbReference type="Proteomes" id="UP001597322"/>
    </source>
</evidence>
<proteinExistence type="predicted"/>
<name>A0ABW4M230_9HYPH</name>
<dbReference type="Pfam" id="PF09476">
    <property type="entry name" value="Pilus_CpaD"/>
    <property type="match status" value="1"/>
</dbReference>
<feature type="signal peptide" evidence="1">
    <location>
        <begin position="1"/>
        <end position="27"/>
    </location>
</feature>
<comment type="caution">
    <text evidence="2">The sequence shown here is derived from an EMBL/GenBank/DDBJ whole genome shotgun (WGS) entry which is preliminary data.</text>
</comment>